<accession>A0A1J1LGV0</accession>
<comment type="similarity">
    <text evidence="2 6">Belongs to the FKBP-type PPIase family.</text>
</comment>
<reference evidence="9" key="1">
    <citation type="submission" date="2015-10" db="EMBL/GenBank/DDBJ databases">
        <authorList>
            <person name="Regsiter A."/>
            <person name="william w."/>
        </authorList>
    </citation>
    <scope>NUCLEOTIDE SEQUENCE [LARGE SCALE GENOMIC DNA]</scope>
</reference>
<evidence type="ECO:0000256" key="5">
    <source>
        <dbReference type="PROSITE-ProRule" id="PRU00277"/>
    </source>
</evidence>
<dbReference type="PROSITE" id="PS50059">
    <property type="entry name" value="FKBP_PPIASE"/>
    <property type="match status" value="1"/>
</dbReference>
<dbReference type="EC" id="5.2.1.8" evidence="6"/>
<evidence type="ECO:0000313" key="8">
    <source>
        <dbReference type="EMBL" id="CUR31140.1"/>
    </source>
</evidence>
<dbReference type="Proteomes" id="UP000184315">
    <property type="component" value="Unassembled WGS sequence"/>
</dbReference>
<dbReference type="Gene3D" id="3.10.50.40">
    <property type="match status" value="1"/>
</dbReference>
<dbReference type="InterPro" id="IPR001179">
    <property type="entry name" value="PPIase_FKBP_dom"/>
</dbReference>
<dbReference type="EMBL" id="CZDF01000132">
    <property type="protein sequence ID" value="CUR31140.1"/>
    <property type="molecule type" value="Genomic_DNA"/>
</dbReference>
<dbReference type="AlphaFoldDB" id="A0A1J1LGV0"/>
<dbReference type="GO" id="GO:0003755">
    <property type="term" value="F:peptidyl-prolyl cis-trans isomerase activity"/>
    <property type="evidence" value="ECO:0007669"/>
    <property type="project" value="UniProtKB-UniRule"/>
</dbReference>
<dbReference type="SUPFAM" id="SSF54534">
    <property type="entry name" value="FKBP-like"/>
    <property type="match status" value="1"/>
</dbReference>
<sequence length="193" mass="20398">MREILISLGVIIVCTVVLVVAQVTTAVQQAKATNQNTPIAVEQTVSPTSTVKPSSNPLFAQGIASNAQTIIAQNMTNSEEKVITTDSGLQYEDLKEGDGVSPSKGQTVTVHYTGTLTNGKKFDSSRDRGQPFQFKIGVGQVIKGWDEGVMSMKVGGRRKLIIPPDLGYGARGAGGVIPPNATLVFDVELLGVK</sequence>
<dbReference type="RefSeq" id="WP_072718054.1">
    <property type="nucleotide sequence ID" value="NZ_LN889782.1"/>
</dbReference>
<dbReference type="PANTHER" id="PTHR43811">
    <property type="entry name" value="FKBP-TYPE PEPTIDYL-PROLYL CIS-TRANS ISOMERASE FKPA"/>
    <property type="match status" value="1"/>
</dbReference>
<evidence type="ECO:0000256" key="4">
    <source>
        <dbReference type="ARBA" id="ARBA00023235"/>
    </source>
</evidence>
<gene>
    <name evidence="8" type="ORF">PL9214290731</name>
</gene>
<organism evidence="8 9">
    <name type="scientific">Planktothrix tepida PCC 9214</name>
    <dbReference type="NCBI Taxonomy" id="671072"/>
    <lineage>
        <taxon>Bacteria</taxon>
        <taxon>Bacillati</taxon>
        <taxon>Cyanobacteriota</taxon>
        <taxon>Cyanophyceae</taxon>
        <taxon>Oscillatoriophycideae</taxon>
        <taxon>Oscillatoriales</taxon>
        <taxon>Microcoleaceae</taxon>
        <taxon>Planktothrix</taxon>
    </lineage>
</organism>
<evidence type="ECO:0000256" key="1">
    <source>
        <dbReference type="ARBA" id="ARBA00000971"/>
    </source>
</evidence>
<dbReference type="STRING" id="671072.PL9214290731"/>
<dbReference type="Pfam" id="PF00254">
    <property type="entry name" value="FKBP_C"/>
    <property type="match status" value="1"/>
</dbReference>
<proteinExistence type="inferred from homology"/>
<feature type="domain" description="PPIase FKBP-type" evidence="7">
    <location>
        <begin position="105"/>
        <end position="193"/>
    </location>
</feature>
<name>A0A1J1LGV0_9CYAN</name>
<comment type="catalytic activity">
    <reaction evidence="1 5 6">
        <text>[protein]-peptidylproline (omega=180) = [protein]-peptidylproline (omega=0)</text>
        <dbReference type="Rhea" id="RHEA:16237"/>
        <dbReference type="Rhea" id="RHEA-COMP:10747"/>
        <dbReference type="Rhea" id="RHEA-COMP:10748"/>
        <dbReference type="ChEBI" id="CHEBI:83833"/>
        <dbReference type="ChEBI" id="CHEBI:83834"/>
        <dbReference type="EC" id="5.2.1.8"/>
    </reaction>
</comment>
<evidence type="ECO:0000313" key="9">
    <source>
        <dbReference type="Proteomes" id="UP000184315"/>
    </source>
</evidence>
<keyword evidence="4 5" id="KW-0413">Isomerase</keyword>
<keyword evidence="9" id="KW-1185">Reference proteome</keyword>
<evidence type="ECO:0000256" key="2">
    <source>
        <dbReference type="ARBA" id="ARBA00006577"/>
    </source>
</evidence>
<dbReference type="FunFam" id="3.10.50.40:FF:000047">
    <property type="entry name" value="Peptidylprolyl isomerase"/>
    <property type="match status" value="1"/>
</dbReference>
<keyword evidence="3 5" id="KW-0697">Rotamase</keyword>
<dbReference type="InterPro" id="IPR046357">
    <property type="entry name" value="PPIase_dom_sf"/>
</dbReference>
<evidence type="ECO:0000256" key="6">
    <source>
        <dbReference type="RuleBase" id="RU003915"/>
    </source>
</evidence>
<dbReference type="PANTHER" id="PTHR43811:SF19">
    <property type="entry name" value="39 KDA FK506-BINDING NUCLEAR PROTEIN"/>
    <property type="match status" value="1"/>
</dbReference>
<protein>
    <recommendedName>
        <fullName evidence="6">Peptidyl-prolyl cis-trans isomerase</fullName>
        <ecNumber evidence="6">5.2.1.8</ecNumber>
    </recommendedName>
</protein>
<evidence type="ECO:0000259" key="7">
    <source>
        <dbReference type="PROSITE" id="PS50059"/>
    </source>
</evidence>
<dbReference type="OrthoDB" id="280278at2"/>
<evidence type="ECO:0000256" key="3">
    <source>
        <dbReference type="ARBA" id="ARBA00023110"/>
    </source>
</evidence>